<accession>A0AAD3TSZ5</accession>
<dbReference type="AlphaFoldDB" id="A0AAD3TSZ5"/>
<gene>
    <name evidence="2" type="ORF">CspeluHIS016_0211740</name>
</gene>
<comment type="caution">
    <text evidence="2">The sequence shown here is derived from an EMBL/GenBank/DDBJ whole genome shotgun (WGS) entry which is preliminary data.</text>
</comment>
<dbReference type="EMBL" id="BTCM01000002">
    <property type="protein sequence ID" value="GMK56118.1"/>
    <property type="molecule type" value="Genomic_DNA"/>
</dbReference>
<feature type="compositionally biased region" description="Basic and acidic residues" evidence="1">
    <location>
        <begin position="232"/>
        <end position="242"/>
    </location>
</feature>
<evidence type="ECO:0000256" key="1">
    <source>
        <dbReference type="SAM" id="MobiDB-lite"/>
    </source>
</evidence>
<feature type="compositionally biased region" description="Low complexity" evidence="1">
    <location>
        <begin position="207"/>
        <end position="228"/>
    </location>
</feature>
<reference evidence="2" key="1">
    <citation type="journal article" date="2023" name="BMC Genomics">
        <title>Chromosome-level genome assemblies of Cutaneotrichosporon spp. (Trichosporonales, Basidiomycota) reveal imbalanced evolution between nucleotide sequences and chromosome synteny.</title>
        <authorList>
            <person name="Kobayashi Y."/>
            <person name="Kayamori A."/>
            <person name="Aoki K."/>
            <person name="Shiwa Y."/>
            <person name="Matsutani M."/>
            <person name="Fujita N."/>
            <person name="Sugita T."/>
            <person name="Iwasaki W."/>
            <person name="Tanaka N."/>
            <person name="Takashima M."/>
        </authorList>
    </citation>
    <scope>NUCLEOTIDE SEQUENCE</scope>
    <source>
        <strain evidence="2">HIS016</strain>
    </source>
</reference>
<feature type="region of interest" description="Disordered" evidence="1">
    <location>
        <begin position="189"/>
        <end position="242"/>
    </location>
</feature>
<protein>
    <submittedName>
        <fullName evidence="2">Uncharacterized protein</fullName>
    </submittedName>
</protein>
<name>A0AAD3TSZ5_9TREE</name>
<evidence type="ECO:0000313" key="3">
    <source>
        <dbReference type="Proteomes" id="UP001222932"/>
    </source>
</evidence>
<evidence type="ECO:0000313" key="2">
    <source>
        <dbReference type="EMBL" id="GMK56118.1"/>
    </source>
</evidence>
<proteinExistence type="predicted"/>
<organism evidence="2 3">
    <name type="scientific">Cutaneotrichosporon spelunceum</name>
    <dbReference type="NCBI Taxonomy" id="1672016"/>
    <lineage>
        <taxon>Eukaryota</taxon>
        <taxon>Fungi</taxon>
        <taxon>Dikarya</taxon>
        <taxon>Basidiomycota</taxon>
        <taxon>Agaricomycotina</taxon>
        <taxon>Tremellomycetes</taxon>
        <taxon>Trichosporonales</taxon>
        <taxon>Trichosporonaceae</taxon>
        <taxon>Cutaneotrichosporon</taxon>
    </lineage>
</organism>
<keyword evidence="3" id="KW-1185">Reference proteome</keyword>
<reference evidence="2" key="2">
    <citation type="submission" date="2023-06" db="EMBL/GenBank/DDBJ databases">
        <authorList>
            <person name="Kobayashi Y."/>
            <person name="Kayamori A."/>
            <person name="Aoki K."/>
            <person name="Shiwa Y."/>
            <person name="Fujita N."/>
            <person name="Sugita T."/>
            <person name="Iwasaki W."/>
            <person name="Tanaka N."/>
            <person name="Takashima M."/>
        </authorList>
    </citation>
    <scope>NUCLEOTIDE SEQUENCE</scope>
    <source>
        <strain evidence="2">HIS016</strain>
    </source>
</reference>
<sequence length="242" mass="25503">MDCDGLCSRFDEASNCRSCVQGLDGELGLLEPAWSNVQFWRQGSCGPTCLEAANEVNAKCTDEASCKTAMCSGDAKSKLDQCMGCYPTELKTENHKSDVSILSTIADLCTDVVVGPTCYDECTAILATDMELCEGGDTAKRKGLCTAENLSAMSSCNLWVGRPDFQDKDGIKDDIGKYRTELVQWCKDDGGDRGGGGDGGTGGAISIGGAPRTSTGATGSGSSPTSSKPKSKHDWKERAVME</sequence>
<feature type="compositionally biased region" description="Gly residues" evidence="1">
    <location>
        <begin position="193"/>
        <end position="206"/>
    </location>
</feature>
<dbReference type="Proteomes" id="UP001222932">
    <property type="component" value="Unassembled WGS sequence"/>
</dbReference>